<dbReference type="Pfam" id="PF18146">
    <property type="entry name" value="CinA_KH"/>
    <property type="match status" value="1"/>
</dbReference>
<dbReference type="SUPFAM" id="SSF142433">
    <property type="entry name" value="CinA-like"/>
    <property type="match status" value="1"/>
</dbReference>
<dbReference type="InterPro" id="IPR036653">
    <property type="entry name" value="CinA-like_C"/>
</dbReference>
<accession>A0A0M2UT63</accession>
<dbReference type="InterPro" id="IPR008135">
    <property type="entry name" value="Competence-induced_CinA"/>
</dbReference>
<dbReference type="PANTHER" id="PTHR13939">
    <property type="entry name" value="NICOTINAMIDE-NUCLEOTIDE AMIDOHYDROLASE PNCC"/>
    <property type="match status" value="1"/>
</dbReference>
<organism evidence="4 5">
    <name type="scientific">Candidatus Brocadia fulgida</name>
    <dbReference type="NCBI Taxonomy" id="380242"/>
    <lineage>
        <taxon>Bacteria</taxon>
        <taxon>Pseudomonadati</taxon>
        <taxon>Planctomycetota</taxon>
        <taxon>Candidatus Brocadiia</taxon>
        <taxon>Candidatus Brocadiales</taxon>
        <taxon>Candidatus Brocadiaceae</taxon>
        <taxon>Candidatus Brocadia</taxon>
    </lineage>
</organism>
<gene>
    <name evidence="4" type="ORF">BROFUL_02048</name>
</gene>
<evidence type="ECO:0000259" key="3">
    <source>
        <dbReference type="Pfam" id="PF18146"/>
    </source>
</evidence>
<keyword evidence="5" id="KW-1185">Reference proteome</keyword>
<reference evidence="4 5" key="1">
    <citation type="journal article" date="2013" name="BMC Microbiol.">
        <title>Identification of the type II cytochrome c maturation pathway in anammox bacteria by comparative genomics.</title>
        <authorList>
            <person name="Ferousi C."/>
            <person name="Speth D.R."/>
            <person name="Reimann J."/>
            <person name="Op den Camp H.J."/>
            <person name="Allen J.W."/>
            <person name="Keltjens J.T."/>
            <person name="Jetten M.S."/>
        </authorList>
    </citation>
    <scope>NUCLEOTIDE SEQUENCE [LARGE SCALE GENOMIC DNA]</scope>
    <source>
        <strain evidence="4">RU1</strain>
    </source>
</reference>
<dbReference type="EMBL" id="LAQJ01000207">
    <property type="protein sequence ID" value="KKO19248.1"/>
    <property type="molecule type" value="Genomic_DNA"/>
</dbReference>
<evidence type="ECO:0000313" key="5">
    <source>
        <dbReference type="Proteomes" id="UP000034954"/>
    </source>
</evidence>
<dbReference type="Gene3D" id="3.40.980.10">
    <property type="entry name" value="MoaB/Mog-like domain"/>
    <property type="match status" value="1"/>
</dbReference>
<dbReference type="AlphaFoldDB" id="A0A0M2UT63"/>
<feature type="domain" description="CinA KH" evidence="3">
    <location>
        <begin position="83"/>
        <end position="156"/>
    </location>
</feature>
<proteinExistence type="inferred from homology"/>
<dbReference type="Gene3D" id="3.90.950.20">
    <property type="entry name" value="CinA-like"/>
    <property type="match status" value="1"/>
</dbReference>
<dbReference type="HAMAP" id="MF_00226_B">
    <property type="entry name" value="CinA_B"/>
    <property type="match status" value="1"/>
</dbReference>
<dbReference type="Pfam" id="PF02464">
    <property type="entry name" value="CinA"/>
    <property type="match status" value="1"/>
</dbReference>
<dbReference type="InterPro" id="IPR036425">
    <property type="entry name" value="MoaB/Mog-like_dom_sf"/>
</dbReference>
<dbReference type="PANTHER" id="PTHR13939:SF0">
    <property type="entry name" value="NMN AMIDOHYDROLASE-LIKE PROTEIN YFAY"/>
    <property type="match status" value="1"/>
</dbReference>
<comment type="similarity">
    <text evidence="1">Belongs to the CinA family.</text>
</comment>
<evidence type="ECO:0000256" key="1">
    <source>
        <dbReference type="HAMAP-Rule" id="MF_00226"/>
    </source>
</evidence>
<evidence type="ECO:0000259" key="2">
    <source>
        <dbReference type="Pfam" id="PF02464"/>
    </source>
</evidence>
<sequence length="317" mass="34314">MHLQKYFTNRHASRKDEYRRQHLIPEGAAALDNDQGTATGFAVRHAEKELVCLPGVPGEMQSMLNKYLETSARHRTRKGCSLTKNVHTFGVSERTVEDAVKDCRACAEHLKAITLVHNGVVTIHIHATATERNKAVKMLDTMERKLQKKLGYAVFGSGEETLEDAVFALLKKRNKTIAVAESCTGGLVSDKLTNISGISQVFFQGVVAYSNKAKVDMLGVPEKLIMKHGAVSSPVAKAMATGIKKKASADIGVGITGIAGPTGATPGKPVGLVYLAVAEQGRVRMKKCRFRGSRTDVKNFSANTALDMVRLTLLAVI</sequence>
<protein>
    <recommendedName>
        <fullName evidence="1">CinA-like protein</fullName>
    </recommendedName>
</protein>
<dbReference type="PATRIC" id="fig|380242.3.peg.2553"/>
<dbReference type="NCBIfam" id="TIGR00199">
    <property type="entry name" value="PncC_domain"/>
    <property type="match status" value="1"/>
</dbReference>
<dbReference type="InterPro" id="IPR041424">
    <property type="entry name" value="CinA_KH"/>
</dbReference>
<name>A0A0M2UT63_9BACT</name>
<comment type="caution">
    <text evidence="4">The sequence shown here is derived from an EMBL/GenBank/DDBJ whole genome shotgun (WGS) entry which is preliminary data.</text>
</comment>
<evidence type="ECO:0000313" key="4">
    <source>
        <dbReference type="EMBL" id="KKO19248.1"/>
    </source>
</evidence>
<dbReference type="InterPro" id="IPR050101">
    <property type="entry name" value="CinA"/>
</dbReference>
<dbReference type="Proteomes" id="UP000034954">
    <property type="component" value="Unassembled WGS sequence"/>
</dbReference>
<dbReference type="Gene3D" id="3.30.70.2860">
    <property type="match status" value="1"/>
</dbReference>
<dbReference type="InterPro" id="IPR008136">
    <property type="entry name" value="CinA_C"/>
</dbReference>
<feature type="domain" description="CinA C-terminal" evidence="2">
    <location>
        <begin position="160"/>
        <end position="311"/>
    </location>
</feature>